<proteinExistence type="predicted"/>
<organism evidence="1 2">
    <name type="scientific">Zalerion maritima</name>
    <dbReference type="NCBI Taxonomy" id="339359"/>
    <lineage>
        <taxon>Eukaryota</taxon>
        <taxon>Fungi</taxon>
        <taxon>Dikarya</taxon>
        <taxon>Ascomycota</taxon>
        <taxon>Pezizomycotina</taxon>
        <taxon>Sordariomycetes</taxon>
        <taxon>Lulworthiomycetidae</taxon>
        <taxon>Lulworthiales</taxon>
        <taxon>Lulworthiaceae</taxon>
        <taxon>Zalerion</taxon>
    </lineage>
</organism>
<reference evidence="1" key="1">
    <citation type="submission" date="2022-07" db="EMBL/GenBank/DDBJ databases">
        <title>Draft genome sequence of Zalerion maritima ATCC 34329, a (micro)plastics degrading marine fungus.</title>
        <authorList>
            <person name="Paco A."/>
            <person name="Goncalves M.F.M."/>
            <person name="Rocha-Santos T.A.P."/>
            <person name="Alves A."/>
        </authorList>
    </citation>
    <scope>NUCLEOTIDE SEQUENCE</scope>
    <source>
        <strain evidence="1">ATCC 34329</strain>
    </source>
</reference>
<sequence length="136" mass="14516">MANLKLNPTILNFSNSKSRNLVACQVAPPQDQDAWCDVKYISGSQIKLFTTIATVVLEHVASQYTPDGDAEQISTDSLLAMPRSCAPLAGDLATCAVRFGGVCDPVIFGTATPSILADQLLCSVRVCTVRVQWRGG</sequence>
<comment type="caution">
    <text evidence="1">The sequence shown here is derived from an EMBL/GenBank/DDBJ whole genome shotgun (WGS) entry which is preliminary data.</text>
</comment>
<dbReference type="EMBL" id="JAKWBI020000164">
    <property type="protein sequence ID" value="KAJ2900963.1"/>
    <property type="molecule type" value="Genomic_DNA"/>
</dbReference>
<name>A0AAD5RP91_9PEZI</name>
<protein>
    <submittedName>
        <fullName evidence="1">Uncharacterized protein</fullName>
    </submittedName>
</protein>
<dbReference type="AlphaFoldDB" id="A0AAD5RP91"/>
<evidence type="ECO:0000313" key="2">
    <source>
        <dbReference type="Proteomes" id="UP001201980"/>
    </source>
</evidence>
<evidence type="ECO:0000313" key="1">
    <source>
        <dbReference type="EMBL" id="KAJ2900963.1"/>
    </source>
</evidence>
<gene>
    <name evidence="1" type="ORF">MKZ38_002198</name>
</gene>
<dbReference type="Proteomes" id="UP001201980">
    <property type="component" value="Unassembled WGS sequence"/>
</dbReference>
<keyword evidence="2" id="KW-1185">Reference proteome</keyword>
<accession>A0AAD5RP91</accession>